<feature type="region of interest" description="Disordered" evidence="1">
    <location>
        <begin position="1"/>
        <end position="66"/>
    </location>
</feature>
<feature type="compositionally biased region" description="Low complexity" evidence="1">
    <location>
        <begin position="1"/>
        <end position="13"/>
    </location>
</feature>
<proteinExistence type="predicted"/>
<feature type="region of interest" description="Disordered" evidence="1">
    <location>
        <begin position="110"/>
        <end position="154"/>
    </location>
</feature>
<dbReference type="AlphaFoldDB" id="A0A645FG59"/>
<evidence type="ECO:0000313" key="2">
    <source>
        <dbReference type="EMBL" id="MPN12596.1"/>
    </source>
</evidence>
<evidence type="ECO:0000256" key="1">
    <source>
        <dbReference type="SAM" id="MobiDB-lite"/>
    </source>
</evidence>
<organism evidence="2">
    <name type="scientific">bioreactor metagenome</name>
    <dbReference type="NCBI Taxonomy" id="1076179"/>
    <lineage>
        <taxon>unclassified sequences</taxon>
        <taxon>metagenomes</taxon>
        <taxon>ecological metagenomes</taxon>
    </lineage>
</organism>
<name>A0A645FG59_9ZZZZ</name>
<comment type="caution">
    <text evidence="2">The sequence shown here is derived from an EMBL/GenBank/DDBJ whole genome shotgun (WGS) entry which is preliminary data.</text>
</comment>
<feature type="compositionally biased region" description="Low complexity" evidence="1">
    <location>
        <begin position="110"/>
        <end position="143"/>
    </location>
</feature>
<sequence length="154" mass="16458">MCPSRRSASGSRSSVHRHRFPRKAKSFTAPATVPTFEDTPPSRASTYIPRRSFSRASPPVRDSWSLSGPAARYAFSRLPETNGACPWRKVPRAIPASMTPRIRSELFRIPSTSMSSASPRTRSMSSIASISAAPNAAPAPSSPGTAGTHDGAMT</sequence>
<gene>
    <name evidence="2" type="ORF">SDC9_159914</name>
</gene>
<accession>A0A645FG59</accession>
<protein>
    <submittedName>
        <fullName evidence="2">Uncharacterized protein</fullName>
    </submittedName>
</protein>
<dbReference type="EMBL" id="VSSQ01058972">
    <property type="protein sequence ID" value="MPN12596.1"/>
    <property type="molecule type" value="Genomic_DNA"/>
</dbReference>
<reference evidence="2" key="1">
    <citation type="submission" date="2019-08" db="EMBL/GenBank/DDBJ databases">
        <authorList>
            <person name="Kucharzyk K."/>
            <person name="Murdoch R.W."/>
            <person name="Higgins S."/>
            <person name="Loffler F."/>
        </authorList>
    </citation>
    <scope>NUCLEOTIDE SEQUENCE</scope>
</reference>
<feature type="compositionally biased region" description="Basic residues" evidence="1">
    <location>
        <begin position="14"/>
        <end position="25"/>
    </location>
</feature>